<keyword evidence="2" id="KW-1185">Reference proteome</keyword>
<name>A0A4C2EAA4_9SACH</name>
<evidence type="ECO:0000313" key="2">
    <source>
        <dbReference type="Proteomes" id="UP000301737"/>
    </source>
</evidence>
<comment type="caution">
    <text evidence="1">The sequence shown here is derived from an EMBL/GenBank/DDBJ whole genome shotgun (WGS) entry which is preliminary data.</text>
</comment>
<accession>A0A4C2EAA4</accession>
<proteinExistence type="predicted"/>
<evidence type="ECO:0008006" key="3">
    <source>
        <dbReference type="Google" id="ProtNLM"/>
    </source>
</evidence>
<evidence type="ECO:0000313" key="1">
    <source>
        <dbReference type="EMBL" id="GCF01131.1"/>
    </source>
</evidence>
<dbReference type="EMBL" id="BIMX01000027">
    <property type="protein sequence ID" value="GCF01131.1"/>
    <property type="molecule type" value="Genomic_DNA"/>
</dbReference>
<dbReference type="OrthoDB" id="4070369at2759"/>
<dbReference type="Proteomes" id="UP000301737">
    <property type="component" value="Unassembled WGS sequence"/>
</dbReference>
<protein>
    <recommendedName>
        <fullName evidence="3">RING-CH-type domain-containing protein</fullName>
    </recommendedName>
</protein>
<gene>
    <name evidence="1" type="ORF">ZYGM_001108</name>
</gene>
<dbReference type="AlphaFoldDB" id="A0A4C2EAA4"/>
<reference evidence="1 2" key="1">
    <citation type="submission" date="2019-01" db="EMBL/GenBank/DDBJ databases">
        <title>Draft Genome Sequencing of Zygosaccharomyces mellis Ca-7.</title>
        <authorList>
            <person name="Shiwa Y."/>
            <person name="Kanesaki Y."/>
            <person name="Ishige T."/>
            <person name="Mura K."/>
            <person name="Hori T."/>
            <person name="Tamura T."/>
        </authorList>
    </citation>
    <scope>NUCLEOTIDE SEQUENCE [LARGE SCALE GENOMIC DNA]</scope>
    <source>
        <strain evidence="1 2">Ca-7</strain>
    </source>
</reference>
<sequence length="435" mass="50365">MFKNPFSQNCTCWICLEESVFDSTWIRHECGCNLQVHKLCYLHWLYSINKSYISKNLVTDNLNLVTEDDLKRTICHLVDGHRNLHREVSLSEFLNSLPFVRPKKKEPVISSVNIMSILGINYSIAFRIVRSPTSLPVEFAECPQCKSPVVNQQITFRSQSFFLELFYWTKSFIRNTTITLTLVLSTLNVGKWWFKIGIWQLRYLFPENVLRVILDTSTTKALNVYGETMNGLVSIPQVTRFLIFGFPLCLMGIRSPNLTLNGFKWLYSLVLTVRAGNYNSNSTKLLSRTLSACNICMLLHSVVATPFISKYYEHLIKIKTPYFFPIDRSLNAFPSHRYGDVIIKTSWYDTLFETILWPAVGSMVGGKLFDFVTWIQKEFGLNWSPSCSPNDCRMIFNFVGCGVTAFARQLLNMWVSYMRTKELKQLQESIEETMK</sequence>
<organism evidence="1 2">
    <name type="scientific">Zygosaccharomyces mellis</name>
    <dbReference type="NCBI Taxonomy" id="42258"/>
    <lineage>
        <taxon>Eukaryota</taxon>
        <taxon>Fungi</taxon>
        <taxon>Dikarya</taxon>
        <taxon>Ascomycota</taxon>
        <taxon>Saccharomycotina</taxon>
        <taxon>Saccharomycetes</taxon>
        <taxon>Saccharomycetales</taxon>
        <taxon>Saccharomycetaceae</taxon>
        <taxon>Zygosaccharomyces</taxon>
    </lineage>
</organism>